<feature type="compositionally biased region" description="Basic and acidic residues" evidence="1">
    <location>
        <begin position="210"/>
        <end position="229"/>
    </location>
</feature>
<organism evidence="3 4">
    <name type="scientific">Asterophora parasitica</name>
    <dbReference type="NCBI Taxonomy" id="117018"/>
    <lineage>
        <taxon>Eukaryota</taxon>
        <taxon>Fungi</taxon>
        <taxon>Dikarya</taxon>
        <taxon>Basidiomycota</taxon>
        <taxon>Agaricomycotina</taxon>
        <taxon>Agaricomycetes</taxon>
        <taxon>Agaricomycetidae</taxon>
        <taxon>Agaricales</taxon>
        <taxon>Tricholomatineae</taxon>
        <taxon>Lyophyllaceae</taxon>
        <taxon>Asterophora</taxon>
    </lineage>
</organism>
<reference evidence="3" key="1">
    <citation type="submission" date="2020-07" db="EMBL/GenBank/DDBJ databases">
        <authorList>
            <person name="Nieuwenhuis M."/>
            <person name="Van De Peppel L.J.J."/>
        </authorList>
    </citation>
    <scope>NUCLEOTIDE SEQUENCE</scope>
    <source>
        <strain evidence="3">AP01</strain>
        <tissue evidence="3">Mycelium</tissue>
    </source>
</reference>
<dbReference type="OrthoDB" id="3089780at2759"/>
<reference evidence="3" key="2">
    <citation type="submission" date="2021-10" db="EMBL/GenBank/DDBJ databases">
        <title>Phylogenomics reveals ancestral predisposition of the termite-cultivated fungus Termitomyces towards a domesticated lifestyle.</title>
        <authorList>
            <person name="Auxier B."/>
            <person name="Grum-Grzhimaylo A."/>
            <person name="Cardenas M.E."/>
            <person name="Lodge J.D."/>
            <person name="Laessoe T."/>
            <person name="Pedersen O."/>
            <person name="Smith M.E."/>
            <person name="Kuyper T.W."/>
            <person name="Franco-Molano E.A."/>
            <person name="Baroni T.J."/>
            <person name="Aanen D.K."/>
        </authorList>
    </citation>
    <scope>NUCLEOTIDE SEQUENCE</scope>
    <source>
        <strain evidence="3">AP01</strain>
        <tissue evidence="3">Mycelium</tissue>
    </source>
</reference>
<name>A0A9P7G9F7_9AGAR</name>
<comment type="caution">
    <text evidence="3">The sequence shown here is derived from an EMBL/GenBank/DDBJ whole genome shotgun (WGS) entry which is preliminary data.</text>
</comment>
<proteinExistence type="predicted"/>
<feature type="region of interest" description="Disordered" evidence="1">
    <location>
        <begin position="69"/>
        <end position="229"/>
    </location>
</feature>
<feature type="compositionally biased region" description="Basic and acidic residues" evidence="1">
    <location>
        <begin position="69"/>
        <end position="79"/>
    </location>
</feature>
<evidence type="ECO:0000256" key="1">
    <source>
        <dbReference type="SAM" id="MobiDB-lite"/>
    </source>
</evidence>
<gene>
    <name evidence="3" type="ORF">DXG03_005406</name>
</gene>
<keyword evidence="2" id="KW-0732">Signal</keyword>
<accession>A0A9P7G9F7</accession>
<feature type="signal peptide" evidence="2">
    <location>
        <begin position="1"/>
        <end position="19"/>
    </location>
</feature>
<dbReference type="Proteomes" id="UP000775547">
    <property type="component" value="Unassembled WGS sequence"/>
</dbReference>
<feature type="chain" id="PRO_5040136632" evidence="2">
    <location>
        <begin position="20"/>
        <end position="229"/>
    </location>
</feature>
<sequence>MRFSFATATILSVALSSLAAPLFVDEEGLELRWEDQDLELRWEDQSLDLRGWEDEGLALRWEDLDVRAPGDKKDKKKSNDWSTIPPEKKTKQVGRLNPQPGESSTHITYKQGGHKTKNPPVHTDQYEVWEPSAYKDGMTTGGRWRGNEGKTHGGIAPPIWHPPAGEVKGKKAYTAKESQNPPSYDQMKFSKSVKDQVNKMPSSGNPAKGKSRDDQSPSRGRKDDKRNTW</sequence>
<evidence type="ECO:0000313" key="3">
    <source>
        <dbReference type="EMBL" id="KAG5645711.1"/>
    </source>
</evidence>
<protein>
    <submittedName>
        <fullName evidence="3">Uncharacterized protein</fullName>
    </submittedName>
</protein>
<dbReference type="AlphaFoldDB" id="A0A9P7G9F7"/>
<evidence type="ECO:0000313" key="4">
    <source>
        <dbReference type="Proteomes" id="UP000775547"/>
    </source>
</evidence>
<keyword evidence="4" id="KW-1185">Reference proteome</keyword>
<dbReference type="EMBL" id="JABCKV010000033">
    <property type="protein sequence ID" value="KAG5645711.1"/>
    <property type="molecule type" value="Genomic_DNA"/>
</dbReference>
<evidence type="ECO:0000256" key="2">
    <source>
        <dbReference type="SAM" id="SignalP"/>
    </source>
</evidence>